<evidence type="ECO:0000256" key="1">
    <source>
        <dbReference type="SAM" id="Coils"/>
    </source>
</evidence>
<accession>A0A9N9B6A6</accession>
<dbReference type="EMBL" id="CAJVPQ010001518">
    <property type="protein sequence ID" value="CAG8556804.1"/>
    <property type="molecule type" value="Genomic_DNA"/>
</dbReference>
<evidence type="ECO:0000313" key="2">
    <source>
        <dbReference type="EMBL" id="CAG8556804.1"/>
    </source>
</evidence>
<protein>
    <submittedName>
        <fullName evidence="2">8619_t:CDS:1</fullName>
    </submittedName>
</protein>
<name>A0A9N9B6A6_9GLOM</name>
<evidence type="ECO:0000313" key="3">
    <source>
        <dbReference type="Proteomes" id="UP000789570"/>
    </source>
</evidence>
<reference evidence="2" key="1">
    <citation type="submission" date="2021-06" db="EMBL/GenBank/DDBJ databases">
        <authorList>
            <person name="Kallberg Y."/>
            <person name="Tangrot J."/>
            <person name="Rosling A."/>
        </authorList>
    </citation>
    <scope>NUCLEOTIDE SEQUENCE</scope>
    <source>
        <strain evidence="2">UK204</strain>
    </source>
</reference>
<keyword evidence="1" id="KW-0175">Coiled coil</keyword>
<comment type="caution">
    <text evidence="2">The sequence shown here is derived from an EMBL/GenBank/DDBJ whole genome shotgun (WGS) entry which is preliminary data.</text>
</comment>
<organism evidence="2 3">
    <name type="scientific">Funneliformis caledonium</name>
    <dbReference type="NCBI Taxonomy" id="1117310"/>
    <lineage>
        <taxon>Eukaryota</taxon>
        <taxon>Fungi</taxon>
        <taxon>Fungi incertae sedis</taxon>
        <taxon>Mucoromycota</taxon>
        <taxon>Glomeromycotina</taxon>
        <taxon>Glomeromycetes</taxon>
        <taxon>Glomerales</taxon>
        <taxon>Glomeraceae</taxon>
        <taxon>Funneliformis</taxon>
    </lineage>
</organism>
<keyword evidence="3" id="KW-1185">Reference proteome</keyword>
<sequence length="140" mass="15950">MDGDDDSVVVNGQELHLPQTETESASLPAMSIFLKHSEKATKRITNCKPLEQQLAIVQQENQELQSQINELSNIAFPDSPPKSCKTSQSEVFFGKMKAYRTILARVLAEEELQTLLNKQKEFLEIEKHLKSLQIRQQIQL</sequence>
<gene>
    <name evidence="2" type="ORF">FCALED_LOCUS6397</name>
</gene>
<proteinExistence type="predicted"/>
<dbReference type="Proteomes" id="UP000789570">
    <property type="component" value="Unassembled WGS sequence"/>
</dbReference>
<dbReference type="AlphaFoldDB" id="A0A9N9B6A6"/>
<feature type="coiled-coil region" evidence="1">
    <location>
        <begin position="47"/>
        <end position="74"/>
    </location>
</feature>